<dbReference type="Proteomes" id="UP000530032">
    <property type="component" value="Unassembled WGS sequence"/>
</dbReference>
<proteinExistence type="predicted"/>
<organism evidence="1 2">
    <name type="scientific">Comamonas suwonensis</name>
    <dbReference type="NCBI Taxonomy" id="2606214"/>
    <lineage>
        <taxon>Bacteria</taxon>
        <taxon>Pseudomonadati</taxon>
        <taxon>Pseudomonadota</taxon>
        <taxon>Betaproteobacteria</taxon>
        <taxon>Burkholderiales</taxon>
        <taxon>Comamonadaceae</taxon>
        <taxon>Comamonas</taxon>
    </lineage>
</organism>
<evidence type="ECO:0000313" key="1">
    <source>
        <dbReference type="EMBL" id="MBI1626463.1"/>
    </source>
</evidence>
<sequence length="102" mass="11745">MSEPEYTLADARKDILALNEARIALLNRQLATVAIIRTMLTMLSLEQLRELREKYDLRVLAGMEFLEPRLQRPDLWTEYSAKIDELIALDEAALRVDQEKGG</sequence>
<gene>
    <name evidence="1" type="ORF">HF327_018440</name>
</gene>
<comment type="caution">
    <text evidence="1">The sequence shown here is derived from an EMBL/GenBank/DDBJ whole genome shotgun (WGS) entry which is preliminary data.</text>
</comment>
<protein>
    <submittedName>
        <fullName evidence="1">Uncharacterized protein</fullName>
    </submittedName>
</protein>
<accession>A0A843B6U4</accession>
<dbReference type="RefSeq" id="WP_198461783.1">
    <property type="nucleotide sequence ID" value="NZ_JABBCQ020000019.1"/>
</dbReference>
<dbReference type="AlphaFoldDB" id="A0A843B6U4"/>
<keyword evidence="2" id="KW-1185">Reference proteome</keyword>
<evidence type="ECO:0000313" key="2">
    <source>
        <dbReference type="Proteomes" id="UP000530032"/>
    </source>
</evidence>
<dbReference type="EMBL" id="JABBCQ020000019">
    <property type="protein sequence ID" value="MBI1626463.1"/>
    <property type="molecule type" value="Genomic_DNA"/>
</dbReference>
<name>A0A843B6U4_9BURK</name>
<reference evidence="1" key="1">
    <citation type="submission" date="2020-12" db="EMBL/GenBank/DDBJ databases">
        <title>Comamonas sp. nov., isolated from stream water.</title>
        <authorList>
            <person name="Park K.-H."/>
        </authorList>
    </citation>
    <scope>NUCLEOTIDE SEQUENCE</scope>
    <source>
        <strain evidence="1">EJ-4</strain>
    </source>
</reference>